<keyword evidence="4" id="KW-0067">ATP-binding</keyword>
<dbReference type="InterPro" id="IPR041679">
    <property type="entry name" value="DNA2/NAM7-like_C"/>
</dbReference>
<reference evidence="8 9" key="1">
    <citation type="journal article" date="2018" name="Mol. Plant">
        <title>The genome of Artemisia annua provides insight into the evolution of Asteraceae family and artemisinin biosynthesis.</title>
        <authorList>
            <person name="Shen Q."/>
            <person name="Zhang L."/>
            <person name="Liao Z."/>
            <person name="Wang S."/>
            <person name="Yan T."/>
            <person name="Shi P."/>
            <person name="Liu M."/>
            <person name="Fu X."/>
            <person name="Pan Q."/>
            <person name="Wang Y."/>
            <person name="Lv Z."/>
            <person name="Lu X."/>
            <person name="Zhang F."/>
            <person name="Jiang W."/>
            <person name="Ma Y."/>
            <person name="Chen M."/>
            <person name="Hao X."/>
            <person name="Li L."/>
            <person name="Tang Y."/>
            <person name="Lv G."/>
            <person name="Zhou Y."/>
            <person name="Sun X."/>
            <person name="Brodelius P.E."/>
            <person name="Rose J.K.C."/>
            <person name="Tang K."/>
        </authorList>
    </citation>
    <scope>NUCLEOTIDE SEQUENCE [LARGE SCALE GENOMIC DNA]</scope>
    <source>
        <strain evidence="9">cv. Huhao1</strain>
        <tissue evidence="8">Leaf</tissue>
    </source>
</reference>
<dbReference type="InterPro" id="IPR027417">
    <property type="entry name" value="P-loop_NTPase"/>
</dbReference>
<dbReference type="InterPro" id="IPR045055">
    <property type="entry name" value="DNA2/NAM7-like"/>
</dbReference>
<evidence type="ECO:0000256" key="4">
    <source>
        <dbReference type="ARBA" id="ARBA00022840"/>
    </source>
</evidence>
<dbReference type="GO" id="GO:0005694">
    <property type="term" value="C:chromosome"/>
    <property type="evidence" value="ECO:0007669"/>
    <property type="project" value="UniProtKB-ARBA"/>
</dbReference>
<proteinExistence type="predicted"/>
<dbReference type="Pfam" id="PF13087">
    <property type="entry name" value="AAA_12"/>
    <property type="match status" value="2"/>
</dbReference>
<evidence type="ECO:0000313" key="9">
    <source>
        <dbReference type="Proteomes" id="UP000245207"/>
    </source>
</evidence>
<accession>A0A2U1NJW7</accession>
<evidence type="ECO:0000256" key="1">
    <source>
        <dbReference type="ARBA" id="ARBA00022741"/>
    </source>
</evidence>
<dbReference type="GO" id="GO:0004386">
    <property type="term" value="F:helicase activity"/>
    <property type="evidence" value="ECO:0007669"/>
    <property type="project" value="UniProtKB-KW"/>
</dbReference>
<dbReference type="Gene3D" id="3.40.50.300">
    <property type="entry name" value="P-loop containing nucleotide triphosphate hydrolases"/>
    <property type="match status" value="4"/>
</dbReference>
<dbReference type="InterPro" id="IPR045529">
    <property type="entry name" value="DUF6469"/>
</dbReference>
<feature type="domain" description="DNA2/NAM7 helicase-like C-terminal" evidence="6">
    <location>
        <begin position="705"/>
        <end position="863"/>
    </location>
</feature>
<feature type="domain" description="DNA2/NAM7 helicase-like C-terminal" evidence="6">
    <location>
        <begin position="467"/>
        <end position="653"/>
    </location>
</feature>
<gene>
    <name evidence="8" type="ORF">CTI12_AA258260</name>
</gene>
<dbReference type="GO" id="GO:0016787">
    <property type="term" value="F:hydrolase activity"/>
    <property type="evidence" value="ECO:0007669"/>
    <property type="project" value="UniProtKB-KW"/>
</dbReference>
<dbReference type="OrthoDB" id="6513042at2759"/>
<dbReference type="AlphaFoldDB" id="A0A2U1NJW7"/>
<evidence type="ECO:0000259" key="7">
    <source>
        <dbReference type="Pfam" id="PF20073"/>
    </source>
</evidence>
<dbReference type="FunFam" id="3.40.50.300:FF:000326">
    <property type="entry name" value="P-loop containing nucleoside triphosphate hydrolase"/>
    <property type="match status" value="2"/>
</dbReference>
<dbReference type="EMBL" id="PKPP01002682">
    <property type="protein sequence ID" value="PWA73750.1"/>
    <property type="molecule type" value="Genomic_DNA"/>
</dbReference>
<comment type="caution">
    <text evidence="8">The sequence shown here is derived from an EMBL/GenBank/DDBJ whole genome shotgun (WGS) entry which is preliminary data.</text>
</comment>
<name>A0A2U1NJW7_ARTAN</name>
<evidence type="ECO:0000313" key="8">
    <source>
        <dbReference type="EMBL" id="PWA73750.1"/>
    </source>
</evidence>
<feature type="domain" description="DUF6469" evidence="7">
    <location>
        <begin position="30"/>
        <end position="59"/>
    </location>
</feature>
<dbReference type="CDD" id="cd18808">
    <property type="entry name" value="SF1_C_Upf1"/>
    <property type="match status" value="2"/>
</dbReference>
<dbReference type="Proteomes" id="UP000245207">
    <property type="component" value="Unassembled WGS sequence"/>
</dbReference>
<keyword evidence="3" id="KW-0347">Helicase</keyword>
<dbReference type="GO" id="GO:0005524">
    <property type="term" value="F:ATP binding"/>
    <property type="evidence" value="ECO:0007669"/>
    <property type="project" value="UniProtKB-KW"/>
</dbReference>
<dbReference type="STRING" id="35608.A0A2U1NJW7"/>
<keyword evidence="1" id="KW-0547">Nucleotide-binding</keyword>
<dbReference type="Pfam" id="PF13086">
    <property type="entry name" value="AAA_11"/>
    <property type="match status" value="1"/>
</dbReference>
<keyword evidence="9" id="KW-1185">Reference proteome</keyword>
<dbReference type="Pfam" id="PF20073">
    <property type="entry name" value="DUF6469"/>
    <property type="match status" value="1"/>
</dbReference>
<sequence>MEIIYRAPFADILSINESKSGENMLYDVTVVDGKPETISDLQRLGRTWAFVVVKNNEDDTTLKRIWNSLHMHRNLNIIKEILYSDSKEKCSICSFVYDNMVSQKLDPHLLLNLNESQRTAVMTVLCKTQCCHASPVEQIWGPPGTGKTMTVSVLLFNLFQMKQRTLTCAPTNVAVVQLASRVQSLVRDSLETTTASGEYFCSVGDLLLFGSKEILKVSTNIEDIYLEHRVKMLEECLGPVTGWKDCIRSMIDLLENCVSEYYTFIENENKGKRKILKLKSFVEFVQERFTSFAPPLRRCIVTFCTHVSRSFMGEYNFQNMISLLESLNSLEYLLFHKNLVSEELEDLNNSRPLQDYFVMSCISLLRTLQISLEGLALPCFSNKYVIKQFCFERASVIFCTASSSYKLHAVNKEPLNIVVIDEAAQLKEAESTIPLQLPGMKHAILVGDERQLPAMVNSNVCIECGFGRSIFDRLSCLGHSKHLLNVQYRMHPSISFFPNLKFYQNQILNAQNVLSKNYENRYLSGPMFGSYSFINVVGGRDEKDDYGRSRRNMVEVAIVLKDLKNKITIGVISPYVSQVVAIQQKLAHKYENLDGFSVKVKSIDGFQDGEEDIIIVSTVRSNSHGSVGFISSLQRTNVALTRARHCLWIIGNERTLADSDSIWKELAESTIPLQLPGMKHAILVGDERQLPAMVNSNVCSECGFGRSIFDRLSCLGHSKHLLNVQYRMHPSISFFPNLKFYQNQILNAQNVLSKNYENRYLSGPMFGSYSFINVVGGRDEKDDYGRSRRNMVEVAIVLKDLKNKITIGVISPYVSQVAIQQKLAHKYENLDGFSVKVKSIDGFQGGEQDIIIVSTVRSNSHGLLALYLVFKGLMHCLWIIGNDITLADSDSIWKELVSYARYHHCLFDADADECLKMTILKAKKELEQLDDLVNGSSVLFKHAKWKVPLKLDLEKHNFNSWSSFFKIHLGSLGLKSHIEEKASSSTPDPEWCKLDDLIKMWILGSLCDSLQEQVVSTPGFAKDLWDTLENLFHDNKDARAINLDNELRSIKIGNMTINAYCTKIKSMADRLKNLGAPIIHHREPLPSFETARTMLFLYESNQSEEAENTPTIDSTTSSPTVLMATKSEPKVW</sequence>
<protein>
    <submittedName>
        <fullName evidence="8">RecBCD enzyme subunit RecB, P-loop containing nucleoside triphosphate hydrolase</fullName>
    </submittedName>
</protein>
<dbReference type="Pfam" id="PF14223">
    <property type="entry name" value="Retrotran_gag_2"/>
    <property type="match status" value="1"/>
</dbReference>
<dbReference type="SUPFAM" id="SSF52540">
    <property type="entry name" value="P-loop containing nucleoside triphosphate hydrolases"/>
    <property type="match status" value="2"/>
</dbReference>
<organism evidence="8 9">
    <name type="scientific">Artemisia annua</name>
    <name type="common">Sweet wormwood</name>
    <dbReference type="NCBI Taxonomy" id="35608"/>
    <lineage>
        <taxon>Eukaryota</taxon>
        <taxon>Viridiplantae</taxon>
        <taxon>Streptophyta</taxon>
        <taxon>Embryophyta</taxon>
        <taxon>Tracheophyta</taxon>
        <taxon>Spermatophyta</taxon>
        <taxon>Magnoliopsida</taxon>
        <taxon>eudicotyledons</taxon>
        <taxon>Gunneridae</taxon>
        <taxon>Pentapetalae</taxon>
        <taxon>asterids</taxon>
        <taxon>campanulids</taxon>
        <taxon>Asterales</taxon>
        <taxon>Asteraceae</taxon>
        <taxon>Asteroideae</taxon>
        <taxon>Anthemideae</taxon>
        <taxon>Artemisiinae</taxon>
        <taxon>Artemisia</taxon>
    </lineage>
</organism>
<feature type="domain" description="DNA2/NAM7 helicase helicase" evidence="5">
    <location>
        <begin position="112"/>
        <end position="458"/>
    </location>
</feature>
<dbReference type="InterPro" id="IPR047187">
    <property type="entry name" value="SF1_C_Upf1"/>
</dbReference>
<evidence type="ECO:0000256" key="3">
    <source>
        <dbReference type="ARBA" id="ARBA00022806"/>
    </source>
</evidence>
<dbReference type="PANTHER" id="PTHR10887:SF515">
    <property type="entry name" value="P-LOOP CONTAINING NUCLEOSIDE TRIPHOSPHATE HYDROLASES SUPERFAMILY PROTEIN"/>
    <property type="match status" value="1"/>
</dbReference>
<evidence type="ECO:0000256" key="2">
    <source>
        <dbReference type="ARBA" id="ARBA00022801"/>
    </source>
</evidence>
<keyword evidence="2 8" id="KW-0378">Hydrolase</keyword>
<evidence type="ECO:0000259" key="6">
    <source>
        <dbReference type="Pfam" id="PF13087"/>
    </source>
</evidence>
<dbReference type="PANTHER" id="PTHR10887">
    <property type="entry name" value="DNA2/NAM7 HELICASE FAMILY"/>
    <property type="match status" value="1"/>
</dbReference>
<evidence type="ECO:0000259" key="5">
    <source>
        <dbReference type="Pfam" id="PF13086"/>
    </source>
</evidence>
<dbReference type="InterPro" id="IPR041677">
    <property type="entry name" value="DNA2/NAM7_AAA_11"/>
</dbReference>